<dbReference type="Pfam" id="PF00144">
    <property type="entry name" value="Beta-lactamase"/>
    <property type="match status" value="1"/>
</dbReference>
<dbReference type="InterPro" id="IPR012338">
    <property type="entry name" value="Beta-lactam/transpept-like"/>
</dbReference>
<dbReference type="InterPro" id="IPR001466">
    <property type="entry name" value="Beta-lactam-related"/>
</dbReference>
<dbReference type="Gene3D" id="3.40.710.10">
    <property type="entry name" value="DD-peptidase/beta-lactamase superfamily"/>
    <property type="match status" value="1"/>
</dbReference>
<evidence type="ECO:0000259" key="1">
    <source>
        <dbReference type="Pfam" id="PF00144"/>
    </source>
</evidence>
<comment type="caution">
    <text evidence="2">The sequence shown here is derived from an EMBL/GenBank/DDBJ whole genome shotgun (WGS) entry which is preliminary data.</text>
</comment>
<organism evidence="2 3">
    <name type="scientific">Paraburkholderia bryophila</name>
    <dbReference type="NCBI Taxonomy" id="420952"/>
    <lineage>
        <taxon>Bacteria</taxon>
        <taxon>Pseudomonadati</taxon>
        <taxon>Pseudomonadota</taxon>
        <taxon>Betaproteobacteria</taxon>
        <taxon>Burkholderiales</taxon>
        <taxon>Burkholderiaceae</taxon>
        <taxon>Paraburkholderia</taxon>
    </lineage>
</organism>
<accession>A0A7Z0B990</accession>
<protein>
    <submittedName>
        <fullName evidence="2">CubicO group peptidase (Beta-lactamase class C family)</fullName>
    </submittedName>
</protein>
<name>A0A7Z0B990_9BURK</name>
<dbReference type="RefSeq" id="WP_179744664.1">
    <property type="nucleotide sequence ID" value="NZ_JACCAS010000001.1"/>
</dbReference>
<dbReference type="Proteomes" id="UP000540929">
    <property type="component" value="Unassembled WGS sequence"/>
</dbReference>
<dbReference type="InterPro" id="IPR050491">
    <property type="entry name" value="AmpC-like"/>
</dbReference>
<gene>
    <name evidence="2" type="ORF">GGD40_004009</name>
</gene>
<dbReference type="PANTHER" id="PTHR46825:SF9">
    <property type="entry name" value="BETA-LACTAMASE-RELATED DOMAIN-CONTAINING PROTEIN"/>
    <property type="match status" value="1"/>
</dbReference>
<dbReference type="AlphaFoldDB" id="A0A7Z0B990"/>
<reference evidence="2 3" key="1">
    <citation type="submission" date="2020-07" db="EMBL/GenBank/DDBJ databases">
        <title>Exploring microbial biodiversity for novel pathways involved in the catabolism of aromatic compounds derived from lignin.</title>
        <authorList>
            <person name="Elkins J."/>
        </authorList>
    </citation>
    <scope>NUCLEOTIDE SEQUENCE [LARGE SCALE GENOMIC DNA]</scope>
    <source>
        <strain evidence="2 3">H2C3C</strain>
    </source>
</reference>
<feature type="domain" description="Beta-lactamase-related" evidence="1">
    <location>
        <begin position="19"/>
        <end position="322"/>
    </location>
</feature>
<dbReference type="EMBL" id="JACCAS010000001">
    <property type="protein sequence ID" value="NYH24530.1"/>
    <property type="molecule type" value="Genomic_DNA"/>
</dbReference>
<evidence type="ECO:0000313" key="2">
    <source>
        <dbReference type="EMBL" id="NYH24530.1"/>
    </source>
</evidence>
<proteinExistence type="predicted"/>
<dbReference type="PANTHER" id="PTHR46825">
    <property type="entry name" value="D-ALANYL-D-ALANINE-CARBOXYPEPTIDASE/ENDOPEPTIDASE AMPH"/>
    <property type="match status" value="1"/>
</dbReference>
<keyword evidence="3" id="KW-1185">Reference proteome</keyword>
<dbReference type="SUPFAM" id="SSF56601">
    <property type="entry name" value="beta-lactamase/transpeptidase-like"/>
    <property type="match status" value="1"/>
</dbReference>
<sequence length="547" mass="60125">MSSMAAGTPSNAYAVKAAAVVAPFVDANLFSGLILVAHRGKPIFHEAFGLANREWMIANTPDTRFRIGSITKQFTATAIVLLAGRGKLNLADPVSTHYANAPESWCDITIHQLLTHTSGIPSYTGRPDFVSHIGRIDHTPEQILDLVRDLPLEFTPGERFSYCNSGYALLGLIVEKVSGQIYSAFLQSEIFDPLGMSNTGYDETRAILPRRAAGYERHGGKWINALFSAMSVPYAAGGLYSTADDLLRWTEALSNGKVISAGSLDEMLRDHGHGYGYGWFIVNRSDRRLHHHGGGINGFVCALDRYPDDELTVVVLSNLQHAIIPAIAERLANLHFGRHEPRASVPIDPPLLETYTGCYRLGPKYFVRVTTEAGALNIHARGQEPLRLAYAGADSFFCQVRDMQIDFQRADEGSVVALVDRERGRDFVAHRVDEALVQQIEQAPLQGADHAGAEARDFAHYAGWYRLSAYMDLEVTCDAGQIHVQATGQEKLATVYRGMRRFELVGPVTAAVTFELDGDGTVCNLILHQAGVDWRGFRLSEANRPAQ</sequence>
<evidence type="ECO:0000313" key="3">
    <source>
        <dbReference type="Proteomes" id="UP000540929"/>
    </source>
</evidence>